<feature type="domain" description="Beta-lactamase-related" evidence="1">
    <location>
        <begin position="52"/>
        <end position="356"/>
    </location>
</feature>
<dbReference type="PANTHER" id="PTHR43283:SF18">
    <property type="match status" value="1"/>
</dbReference>
<dbReference type="EMBL" id="JBHULN010000001">
    <property type="protein sequence ID" value="MFD2569243.1"/>
    <property type="molecule type" value="Genomic_DNA"/>
</dbReference>
<keyword evidence="3" id="KW-1185">Reference proteome</keyword>
<dbReference type="InterPro" id="IPR050789">
    <property type="entry name" value="Diverse_Enzym_Activities"/>
</dbReference>
<evidence type="ECO:0000313" key="3">
    <source>
        <dbReference type="Proteomes" id="UP001597469"/>
    </source>
</evidence>
<dbReference type="SUPFAM" id="SSF56601">
    <property type="entry name" value="beta-lactamase/transpeptidase-like"/>
    <property type="match status" value="1"/>
</dbReference>
<dbReference type="Proteomes" id="UP001597469">
    <property type="component" value="Unassembled WGS sequence"/>
</dbReference>
<dbReference type="Pfam" id="PF00144">
    <property type="entry name" value="Beta-lactamase"/>
    <property type="match status" value="1"/>
</dbReference>
<dbReference type="GO" id="GO:0016787">
    <property type="term" value="F:hydrolase activity"/>
    <property type="evidence" value="ECO:0007669"/>
    <property type="project" value="UniProtKB-KW"/>
</dbReference>
<evidence type="ECO:0000313" key="2">
    <source>
        <dbReference type="EMBL" id="MFD2569243.1"/>
    </source>
</evidence>
<dbReference type="EC" id="3.-.-.-" evidence="2"/>
<organism evidence="2 3">
    <name type="scientific">Spirosoma soli</name>
    <dbReference type="NCBI Taxonomy" id="1770529"/>
    <lineage>
        <taxon>Bacteria</taxon>
        <taxon>Pseudomonadati</taxon>
        <taxon>Bacteroidota</taxon>
        <taxon>Cytophagia</taxon>
        <taxon>Cytophagales</taxon>
        <taxon>Cytophagaceae</taxon>
        <taxon>Spirosoma</taxon>
    </lineage>
</organism>
<dbReference type="Gene3D" id="3.40.710.10">
    <property type="entry name" value="DD-peptidase/beta-lactamase superfamily"/>
    <property type="match status" value="1"/>
</dbReference>
<dbReference type="RefSeq" id="WP_381517970.1">
    <property type="nucleotide sequence ID" value="NZ_JBHULN010000001.1"/>
</dbReference>
<proteinExistence type="predicted"/>
<dbReference type="InterPro" id="IPR001466">
    <property type="entry name" value="Beta-lactam-related"/>
</dbReference>
<name>A0ABW5LWV3_9BACT</name>
<evidence type="ECO:0000259" key="1">
    <source>
        <dbReference type="Pfam" id="PF00144"/>
    </source>
</evidence>
<sequence length="392" mass="43492">MQQSLDGPVIISNPLLMKALIPISRLILSFLIVSWLTTATSTAQTTLSPAQLEQFIPKLMDSARIPGLSMAIINNGALAYSKGYGLTKADSTQKVTSATVFDAASLSKPVFAYAVLQLVEQGVLDLDKPLYEYLPYPDVADDERYKKITARMVLSHKTGFPNWRKNRKSNQLSMLFTPGERFSYSGEGFVYLQKVVEKITGKPINDLMTERVFIPLGMSRSSYVWYPAFDANFALPHGDNGEPEPKFKSEMANMAYSLQTTADDYARFVMAILNNKGLKPSTVNQMLSPQSRLPQRLFGEDTLSTNLRWGLGFGLESASTGNYFWHWGDNGAYKCFVAANPTSKQAVIYFTNSSNGLSITQEILEKTIGGQHPAVVFLGYKTYKTLAASRKK</sequence>
<accession>A0ABW5LWV3</accession>
<keyword evidence="2" id="KW-0378">Hydrolase</keyword>
<comment type="caution">
    <text evidence="2">The sequence shown here is derived from an EMBL/GenBank/DDBJ whole genome shotgun (WGS) entry which is preliminary data.</text>
</comment>
<gene>
    <name evidence="2" type="ORF">ACFSUS_01275</name>
</gene>
<protein>
    <submittedName>
        <fullName evidence="2">Serine hydrolase domain-containing protein</fullName>
        <ecNumber evidence="2">3.-.-.-</ecNumber>
    </submittedName>
</protein>
<reference evidence="3" key="1">
    <citation type="journal article" date="2019" name="Int. J. Syst. Evol. Microbiol.">
        <title>The Global Catalogue of Microorganisms (GCM) 10K type strain sequencing project: providing services to taxonomists for standard genome sequencing and annotation.</title>
        <authorList>
            <consortium name="The Broad Institute Genomics Platform"/>
            <consortium name="The Broad Institute Genome Sequencing Center for Infectious Disease"/>
            <person name="Wu L."/>
            <person name="Ma J."/>
        </authorList>
    </citation>
    <scope>NUCLEOTIDE SEQUENCE [LARGE SCALE GENOMIC DNA]</scope>
    <source>
        <strain evidence="3">KCTC 42805</strain>
    </source>
</reference>
<dbReference type="PANTHER" id="PTHR43283">
    <property type="entry name" value="BETA-LACTAMASE-RELATED"/>
    <property type="match status" value="1"/>
</dbReference>
<dbReference type="InterPro" id="IPR012338">
    <property type="entry name" value="Beta-lactam/transpept-like"/>
</dbReference>